<feature type="active site" description="Proton donor/acceptor" evidence="12">
    <location>
        <position position="142"/>
    </location>
</feature>
<dbReference type="PANTHER" id="PTHR12128">
    <property type="entry name" value="DIHYDRODIPICOLINATE SYNTHASE"/>
    <property type="match status" value="1"/>
</dbReference>
<keyword evidence="9" id="KW-0119">Carbohydrate metabolism</keyword>
<evidence type="ECO:0000256" key="4">
    <source>
        <dbReference type="ARBA" id="ARBA00011881"/>
    </source>
</evidence>
<dbReference type="GO" id="GO:0005737">
    <property type="term" value="C:cytoplasm"/>
    <property type="evidence" value="ECO:0007669"/>
    <property type="project" value="UniProtKB-SubCell"/>
</dbReference>
<evidence type="ECO:0000256" key="10">
    <source>
        <dbReference type="ARBA" id="ARBA00044906"/>
    </source>
</evidence>
<evidence type="ECO:0000256" key="1">
    <source>
        <dbReference type="ARBA" id="ARBA00004496"/>
    </source>
</evidence>
<organism evidence="14 15">
    <name type="scientific">Pieris macdunnoughi</name>
    <dbReference type="NCBI Taxonomy" id="345717"/>
    <lineage>
        <taxon>Eukaryota</taxon>
        <taxon>Metazoa</taxon>
        <taxon>Ecdysozoa</taxon>
        <taxon>Arthropoda</taxon>
        <taxon>Hexapoda</taxon>
        <taxon>Insecta</taxon>
        <taxon>Pterygota</taxon>
        <taxon>Neoptera</taxon>
        <taxon>Endopterygota</taxon>
        <taxon>Lepidoptera</taxon>
        <taxon>Glossata</taxon>
        <taxon>Ditrysia</taxon>
        <taxon>Papilionoidea</taxon>
        <taxon>Pieridae</taxon>
        <taxon>Pierinae</taxon>
        <taxon>Pieris</taxon>
    </lineage>
</organism>
<dbReference type="GO" id="GO:0008747">
    <property type="term" value="F:N-acetylneuraminate lyase activity"/>
    <property type="evidence" value="ECO:0007669"/>
    <property type="project" value="UniProtKB-EC"/>
</dbReference>
<reference evidence="14" key="1">
    <citation type="submission" date="2021-02" db="EMBL/GenBank/DDBJ databases">
        <authorList>
            <person name="Steward A R."/>
        </authorList>
    </citation>
    <scope>NUCLEOTIDE SEQUENCE</scope>
</reference>
<keyword evidence="15" id="KW-1185">Reference proteome</keyword>
<keyword evidence="7 11" id="KW-0456">Lyase</keyword>
<proteinExistence type="inferred from homology"/>
<evidence type="ECO:0000313" key="14">
    <source>
        <dbReference type="EMBL" id="CAF4867717.1"/>
    </source>
</evidence>
<evidence type="ECO:0000256" key="7">
    <source>
        <dbReference type="ARBA" id="ARBA00023239"/>
    </source>
</evidence>
<evidence type="ECO:0000256" key="6">
    <source>
        <dbReference type="ARBA" id="ARBA00022490"/>
    </source>
</evidence>
<protein>
    <recommendedName>
        <fullName evidence="5">N-acetylneuraminate lyase</fullName>
        <ecNumber evidence="5">4.1.3.3</ecNumber>
    </recommendedName>
</protein>
<dbReference type="SMART" id="SM01130">
    <property type="entry name" value="DHDPS"/>
    <property type="match status" value="1"/>
</dbReference>
<comment type="similarity">
    <text evidence="3">Belongs to the DapA family. NanA subfamily.</text>
</comment>
<comment type="subunit">
    <text evidence="4">Homotetramer.</text>
</comment>
<sequence>MFQDMFNIYGLVAPVFTPLDEDGEIKFDVIPIYAKYLAKENITGVLVGGTTGEFASFNTQERKELVDAWLKVARPLNLKVIVQVGGASLPDVIKMAQHAEERKVDAIMTLPELYFRPKTAEHLVSYLEVVSKAAPSLPLLYYHFPMMTGVNLNVAEFFTLACRRIPNFMGLKADLHDATQLADQLKCGKLTYIANHMLGPSALMGHDSSIATVNNIFPSLVKDIVRLTKCGEVDKAKKLQDKLNSMVNGISCNGDFVPCMKAAMEVVTGIKVGPPRMPQTPLNEPHKKRVEDILKMYKY</sequence>
<keyword evidence="6" id="KW-0963">Cytoplasm</keyword>
<dbReference type="InterPro" id="IPR020624">
    <property type="entry name" value="Schiff_base-form_aldolases_CS"/>
</dbReference>
<dbReference type="InterPro" id="IPR002220">
    <property type="entry name" value="DapA-like"/>
</dbReference>
<evidence type="ECO:0000256" key="11">
    <source>
        <dbReference type="PIRNR" id="PIRNR001365"/>
    </source>
</evidence>
<dbReference type="PIRSF" id="PIRSF001365">
    <property type="entry name" value="DHDPS"/>
    <property type="match status" value="1"/>
</dbReference>
<gene>
    <name evidence="14" type="ORF">PMACD_LOCUS8476</name>
</gene>
<dbReference type="AlphaFoldDB" id="A0A821SZ34"/>
<feature type="binding site" evidence="13">
    <location>
        <position position="210"/>
    </location>
    <ligand>
        <name>pyruvate</name>
        <dbReference type="ChEBI" id="CHEBI:15361"/>
    </ligand>
</feature>
<dbReference type="Proteomes" id="UP000663880">
    <property type="component" value="Unassembled WGS sequence"/>
</dbReference>
<keyword evidence="8" id="KW-0704">Schiff base</keyword>
<dbReference type="EMBL" id="CAJOBZ010000022">
    <property type="protein sequence ID" value="CAF4867717.1"/>
    <property type="molecule type" value="Genomic_DNA"/>
</dbReference>
<dbReference type="PANTHER" id="PTHR12128:SF21">
    <property type="entry name" value="N-ACETYLNEURAMINATE LYASE"/>
    <property type="match status" value="1"/>
</dbReference>
<dbReference type="Gene3D" id="3.20.20.70">
    <property type="entry name" value="Aldolase class I"/>
    <property type="match status" value="1"/>
</dbReference>
<comment type="subcellular location">
    <subcellularLocation>
        <location evidence="1">Cytoplasm</location>
    </subcellularLocation>
</comment>
<evidence type="ECO:0000256" key="2">
    <source>
        <dbReference type="ARBA" id="ARBA00004878"/>
    </source>
</evidence>
<dbReference type="OrthoDB" id="191315at2759"/>
<evidence type="ECO:0000313" key="15">
    <source>
        <dbReference type="Proteomes" id="UP000663880"/>
    </source>
</evidence>
<dbReference type="SUPFAM" id="SSF51569">
    <property type="entry name" value="Aldolase"/>
    <property type="match status" value="1"/>
</dbReference>
<comment type="pathway">
    <text evidence="2">Amino-sugar metabolism; N-acetylneuraminate degradation.</text>
</comment>
<evidence type="ECO:0000256" key="3">
    <source>
        <dbReference type="ARBA" id="ARBA00006324"/>
    </source>
</evidence>
<dbReference type="Pfam" id="PF00701">
    <property type="entry name" value="DHDPS"/>
    <property type="match status" value="1"/>
</dbReference>
<evidence type="ECO:0000256" key="5">
    <source>
        <dbReference type="ARBA" id="ARBA00012911"/>
    </source>
</evidence>
<accession>A0A821SZ34</accession>
<feature type="active site" description="Schiff-base intermediate with substrate" evidence="12">
    <location>
        <position position="172"/>
    </location>
</feature>
<dbReference type="PRINTS" id="PR00146">
    <property type="entry name" value="DHPICSNTHASE"/>
</dbReference>
<dbReference type="InterPro" id="IPR013785">
    <property type="entry name" value="Aldolase_TIM"/>
</dbReference>
<dbReference type="PROSITE" id="PS00665">
    <property type="entry name" value="DHDPS_1"/>
    <property type="match status" value="1"/>
</dbReference>
<evidence type="ECO:0000256" key="13">
    <source>
        <dbReference type="PIRSR" id="PIRSR001365-2"/>
    </source>
</evidence>
<dbReference type="EC" id="4.1.3.3" evidence="5"/>
<comment type="caution">
    <text evidence="14">The sequence shown here is derived from an EMBL/GenBank/DDBJ whole genome shotgun (WGS) entry which is preliminary data.</text>
</comment>
<evidence type="ECO:0000256" key="9">
    <source>
        <dbReference type="ARBA" id="ARBA00023277"/>
    </source>
</evidence>
<comment type="catalytic activity">
    <reaction evidence="10">
        <text>aceneuramate = aldehydo-N-acetyl-D-mannosamine + pyruvate</text>
        <dbReference type="Rhea" id="RHEA:23296"/>
        <dbReference type="ChEBI" id="CHEBI:15361"/>
        <dbReference type="ChEBI" id="CHEBI:17122"/>
        <dbReference type="ChEBI" id="CHEBI:173083"/>
        <dbReference type="EC" id="4.1.3.3"/>
    </reaction>
</comment>
<feature type="binding site" evidence="13">
    <location>
        <position position="51"/>
    </location>
    <ligand>
        <name>pyruvate</name>
        <dbReference type="ChEBI" id="CHEBI:15361"/>
    </ligand>
</feature>
<evidence type="ECO:0000256" key="8">
    <source>
        <dbReference type="ARBA" id="ARBA00023270"/>
    </source>
</evidence>
<name>A0A821SZ34_9NEOP</name>
<evidence type="ECO:0000256" key="12">
    <source>
        <dbReference type="PIRSR" id="PIRSR001365-1"/>
    </source>
</evidence>